<feature type="transmembrane region" description="Helical" evidence="6">
    <location>
        <begin position="413"/>
        <end position="433"/>
    </location>
</feature>
<reference evidence="9 10" key="1">
    <citation type="submission" date="2020-02" db="EMBL/GenBank/DDBJ databases">
        <title>Albibacoteraceae fam. nov., the first described family within the subdivision 4 Verrucomicrobia.</title>
        <authorList>
            <person name="Xi F."/>
        </authorList>
    </citation>
    <scope>NUCLEOTIDE SEQUENCE [LARGE SCALE GENOMIC DNA]</scope>
    <source>
        <strain evidence="9 10">CK1056</strain>
    </source>
</reference>
<feature type="signal peptide" evidence="7">
    <location>
        <begin position="1"/>
        <end position="21"/>
    </location>
</feature>
<organism evidence="9 10">
    <name type="scientific">Oceanipulchritudo coccoides</name>
    <dbReference type="NCBI Taxonomy" id="2706888"/>
    <lineage>
        <taxon>Bacteria</taxon>
        <taxon>Pseudomonadati</taxon>
        <taxon>Verrucomicrobiota</taxon>
        <taxon>Opitutia</taxon>
        <taxon>Puniceicoccales</taxon>
        <taxon>Oceanipulchritudinaceae</taxon>
        <taxon>Oceanipulchritudo</taxon>
    </lineage>
</organism>
<dbReference type="InterPro" id="IPR003661">
    <property type="entry name" value="HisK_dim/P_dom"/>
</dbReference>
<keyword evidence="4" id="KW-0808">Transferase</keyword>
<dbReference type="PRINTS" id="PR00344">
    <property type="entry name" value="BCTRLSENSOR"/>
</dbReference>
<dbReference type="Gene3D" id="1.10.287.130">
    <property type="match status" value="1"/>
</dbReference>
<keyword evidence="3" id="KW-0597">Phosphoprotein</keyword>
<evidence type="ECO:0000256" key="6">
    <source>
        <dbReference type="SAM" id="Phobius"/>
    </source>
</evidence>
<keyword evidence="6" id="KW-1133">Transmembrane helix</keyword>
<evidence type="ECO:0000313" key="9">
    <source>
        <dbReference type="EMBL" id="NDV61409.1"/>
    </source>
</evidence>
<evidence type="ECO:0000256" key="5">
    <source>
        <dbReference type="ARBA" id="ARBA00022777"/>
    </source>
</evidence>
<dbReference type="GO" id="GO:0005886">
    <property type="term" value="C:plasma membrane"/>
    <property type="evidence" value="ECO:0007669"/>
    <property type="project" value="TreeGrafter"/>
</dbReference>
<evidence type="ECO:0000256" key="7">
    <source>
        <dbReference type="SAM" id="SignalP"/>
    </source>
</evidence>
<dbReference type="EMBL" id="JAAGNX010000001">
    <property type="protein sequence ID" value="NDV61409.1"/>
    <property type="molecule type" value="Genomic_DNA"/>
</dbReference>
<dbReference type="InterPro" id="IPR036890">
    <property type="entry name" value="HATPase_C_sf"/>
</dbReference>
<keyword evidence="6" id="KW-0472">Membrane</keyword>
<dbReference type="EC" id="2.7.13.3" evidence="2"/>
<dbReference type="AlphaFoldDB" id="A0A6B2LZD8"/>
<sequence>MNGSTKLVFFLLQCALVSVCAGRDFFTQADFDDLIQELYHLNDLNPALALESAAPAREFAEENDSIRNQAYLLTALAPSNMIQRGLAPVRQDLIKLLNPAQESESSFELVPLVRLAIADLCHRHGELRLGFYHSSEALKGANGKTPEWIRFRIIKQISRLSESALFFHKSLYQLAEIKRLAGFERWMHPVEYGLIQAELFLRMGDELEMDSALLDVSNQMTSGLDPDLVGWYLIQQAWSSIAEDRPSLAEEQLEQARNWLGDSLSLILKGDAIFLEAVIQHYNLPDAAVSALLDRAQQQYQLAGKSSRFPEMLIRVVHTFFENRIVDVPTVFLEQLEGFSHDESHLLYCSEGLSATAELLRREGREEESLEKLRLSRRHLAQFMTEFDFRQTEFRRGNPARLFAVSQSWEVSIFYYILLTLSILVIITLLFSIKIRTQRHVNRQLSDSVEKALLAEQAAEASNLLKSQFLANVSHELKTPMSGLVGMASLLDELLTDPVQRQYLATIQTCSQNLLVLMNDLLDLGRIESGNLEIEEKPFVVRELINHCLELARTSVKQGGLELGSTVEASVPQTLLGDSIRIGQVLNNLLHNAIKYTPAGSIVLCVSFEPLAGCKGNLVLRLKDTGIGIESHHLHTLFEPFNRLGLEGVADSDGTGLGLAICQKLVELMSGTISVESKPGSGSCFTVSIPLNCPESGSTN</sequence>
<comment type="catalytic activity">
    <reaction evidence="1">
        <text>ATP + protein L-histidine = ADP + protein N-phospho-L-histidine.</text>
        <dbReference type="EC" id="2.7.13.3"/>
    </reaction>
</comment>
<dbReference type="SUPFAM" id="SSF55874">
    <property type="entry name" value="ATPase domain of HSP90 chaperone/DNA topoisomerase II/histidine kinase"/>
    <property type="match status" value="1"/>
</dbReference>
<evidence type="ECO:0000256" key="4">
    <source>
        <dbReference type="ARBA" id="ARBA00022679"/>
    </source>
</evidence>
<dbReference type="PANTHER" id="PTHR43047:SF72">
    <property type="entry name" value="OSMOSENSING HISTIDINE PROTEIN KINASE SLN1"/>
    <property type="match status" value="1"/>
</dbReference>
<dbReference type="SUPFAM" id="SSF47384">
    <property type="entry name" value="Homodimeric domain of signal transducing histidine kinase"/>
    <property type="match status" value="1"/>
</dbReference>
<evidence type="ECO:0000259" key="8">
    <source>
        <dbReference type="PROSITE" id="PS50109"/>
    </source>
</evidence>
<dbReference type="PANTHER" id="PTHR43047">
    <property type="entry name" value="TWO-COMPONENT HISTIDINE PROTEIN KINASE"/>
    <property type="match status" value="1"/>
</dbReference>
<dbReference type="InterPro" id="IPR003594">
    <property type="entry name" value="HATPase_dom"/>
</dbReference>
<dbReference type="CDD" id="cd16922">
    <property type="entry name" value="HATPase_EvgS-ArcB-TorS-like"/>
    <property type="match status" value="1"/>
</dbReference>
<name>A0A6B2LZD8_9BACT</name>
<dbReference type="Proteomes" id="UP000478417">
    <property type="component" value="Unassembled WGS sequence"/>
</dbReference>
<dbReference type="Pfam" id="PF00512">
    <property type="entry name" value="HisKA"/>
    <property type="match status" value="1"/>
</dbReference>
<dbReference type="SMART" id="SM00388">
    <property type="entry name" value="HisKA"/>
    <property type="match status" value="1"/>
</dbReference>
<keyword evidence="10" id="KW-1185">Reference proteome</keyword>
<keyword evidence="5" id="KW-0418">Kinase</keyword>
<evidence type="ECO:0000256" key="3">
    <source>
        <dbReference type="ARBA" id="ARBA00022553"/>
    </source>
</evidence>
<dbReference type="InterPro" id="IPR005467">
    <property type="entry name" value="His_kinase_dom"/>
</dbReference>
<dbReference type="Pfam" id="PF02518">
    <property type="entry name" value="HATPase_c"/>
    <property type="match status" value="1"/>
</dbReference>
<evidence type="ECO:0000256" key="2">
    <source>
        <dbReference type="ARBA" id="ARBA00012438"/>
    </source>
</evidence>
<gene>
    <name evidence="9" type="ORF">G0Q06_02990</name>
</gene>
<dbReference type="RefSeq" id="WP_163962316.1">
    <property type="nucleotide sequence ID" value="NZ_JAAGNX010000001.1"/>
</dbReference>
<feature type="chain" id="PRO_5025566221" description="histidine kinase" evidence="7">
    <location>
        <begin position="22"/>
        <end position="700"/>
    </location>
</feature>
<dbReference type="Gene3D" id="3.30.565.10">
    <property type="entry name" value="Histidine kinase-like ATPase, C-terminal domain"/>
    <property type="match status" value="1"/>
</dbReference>
<dbReference type="PROSITE" id="PS50109">
    <property type="entry name" value="HIS_KIN"/>
    <property type="match status" value="1"/>
</dbReference>
<dbReference type="GO" id="GO:0009927">
    <property type="term" value="F:histidine phosphotransfer kinase activity"/>
    <property type="evidence" value="ECO:0007669"/>
    <property type="project" value="TreeGrafter"/>
</dbReference>
<keyword evidence="7" id="KW-0732">Signal</keyword>
<protein>
    <recommendedName>
        <fullName evidence="2">histidine kinase</fullName>
        <ecNumber evidence="2">2.7.13.3</ecNumber>
    </recommendedName>
</protein>
<evidence type="ECO:0000256" key="1">
    <source>
        <dbReference type="ARBA" id="ARBA00000085"/>
    </source>
</evidence>
<dbReference type="InterPro" id="IPR004358">
    <property type="entry name" value="Sig_transdc_His_kin-like_C"/>
</dbReference>
<comment type="caution">
    <text evidence="9">The sequence shown here is derived from an EMBL/GenBank/DDBJ whole genome shotgun (WGS) entry which is preliminary data.</text>
</comment>
<dbReference type="GO" id="GO:0000155">
    <property type="term" value="F:phosphorelay sensor kinase activity"/>
    <property type="evidence" value="ECO:0007669"/>
    <property type="project" value="InterPro"/>
</dbReference>
<accession>A0A6B2LZD8</accession>
<feature type="domain" description="Histidine kinase" evidence="8">
    <location>
        <begin position="472"/>
        <end position="693"/>
    </location>
</feature>
<dbReference type="InterPro" id="IPR036097">
    <property type="entry name" value="HisK_dim/P_sf"/>
</dbReference>
<dbReference type="FunFam" id="3.30.565.10:FF:000010">
    <property type="entry name" value="Sensor histidine kinase RcsC"/>
    <property type="match status" value="1"/>
</dbReference>
<proteinExistence type="predicted"/>
<keyword evidence="6" id="KW-0812">Transmembrane</keyword>
<dbReference type="SMART" id="SM00387">
    <property type="entry name" value="HATPase_c"/>
    <property type="match status" value="1"/>
</dbReference>
<dbReference type="CDD" id="cd00082">
    <property type="entry name" value="HisKA"/>
    <property type="match status" value="1"/>
</dbReference>
<evidence type="ECO:0000313" key="10">
    <source>
        <dbReference type="Proteomes" id="UP000478417"/>
    </source>
</evidence>